<reference evidence="4" key="1">
    <citation type="submission" date="2020-09" db="EMBL/GenBank/DDBJ databases">
        <title>Genome-Enabled Discovery of Anthraquinone Biosynthesis in Senna tora.</title>
        <authorList>
            <person name="Kang S.-H."/>
            <person name="Pandey R.P."/>
            <person name="Lee C.-M."/>
            <person name="Sim J.-S."/>
            <person name="Jeong J.-T."/>
            <person name="Choi B.-S."/>
            <person name="Jung M."/>
            <person name="Ginzburg D."/>
            <person name="Zhao K."/>
            <person name="Won S.Y."/>
            <person name="Oh T.-J."/>
            <person name="Yu Y."/>
            <person name="Kim N.-H."/>
            <person name="Lee O.R."/>
            <person name="Lee T.-H."/>
            <person name="Bashyal P."/>
            <person name="Kim T.-S."/>
            <person name="Lee W.-H."/>
            <person name="Kawkins C."/>
            <person name="Kim C.-K."/>
            <person name="Kim J.S."/>
            <person name="Ahn B.O."/>
            <person name="Rhee S.Y."/>
            <person name="Sohng J.K."/>
        </authorList>
    </citation>
    <scope>NUCLEOTIDE SEQUENCE</scope>
    <source>
        <tissue evidence="4">Leaf</tissue>
    </source>
</reference>
<dbReference type="PANTHER" id="PTHR47926:SF401">
    <property type="entry name" value="PENTATRICOPEPTIDE REPEAT-CONTAINING PROTEIN"/>
    <property type="match status" value="1"/>
</dbReference>
<evidence type="ECO:0000313" key="5">
    <source>
        <dbReference type="Proteomes" id="UP000634136"/>
    </source>
</evidence>
<dbReference type="InterPro" id="IPR046848">
    <property type="entry name" value="E_motif"/>
</dbReference>
<dbReference type="NCBIfam" id="TIGR00756">
    <property type="entry name" value="PPR"/>
    <property type="match status" value="3"/>
</dbReference>
<dbReference type="AlphaFoldDB" id="A0A834T2V6"/>
<dbReference type="EMBL" id="JAAIUW010000010">
    <property type="protein sequence ID" value="KAF7813286.1"/>
    <property type="molecule type" value="Genomic_DNA"/>
</dbReference>
<accession>A0A834T2V6</accession>
<comment type="caution">
    <text evidence="4">The sequence shown here is derived from an EMBL/GenBank/DDBJ whole genome shotgun (WGS) entry which is preliminary data.</text>
</comment>
<dbReference type="InterPro" id="IPR046960">
    <property type="entry name" value="PPR_At4g14850-like_plant"/>
</dbReference>
<protein>
    <submittedName>
        <fullName evidence="4">Pentatricopeptide repeat-containing protein</fullName>
    </submittedName>
</protein>
<sequence length="552" mass="62673">MIAHIEFKTLESKHHSLKNTLSKLIEECKNLKHLKQIHTHILKSPTLPTNHQYYLITRLLFFSAFSNWGSFKYASDVFRHIKIPELRAYNIMLRAYADMKEEEEEEEEDDDGYICSCRGLMLYRKMLCNGILPNNLTFPFLLKECTKRLDEANGLGFHGQVIRFGFSGDIFVGNSMINLYMVCRLLNNAWKVFDEMPERDIVTWNSMIIGLLRNGELDCALDLFRGMGKKNVITWNSIITGLVQGGRPRESLQLFHEMQVASDDGNMVKPDKITMASVLSACAQLGSIDHGKWVHSYLRRSGLECDVVIGTALVNMYGKCGLADRAIEIFKEMPEKDASAWTAMISVLALHGLGEKAFDCFQEMERAGAKPNHVTFVGLLSACAHSGLVEKGYWCFDMMKHVYSIEPQVYHYACMVDILSRAKLFEEAERLIRSMPMKPDVYVWGALLGGCQMHGNTELGERVAWLLIDLEPLNHAFYMNLCDIYAKAGRFGSAKRVRNLMQERGIQKEIPGCSMIEINGMVHEFSAGESSKLPMEVVLVLTELSNQMKILV</sequence>
<dbReference type="Pfam" id="PF20431">
    <property type="entry name" value="E_motif"/>
    <property type="match status" value="1"/>
</dbReference>
<dbReference type="InterPro" id="IPR002885">
    <property type="entry name" value="PPR_rpt"/>
</dbReference>
<feature type="repeat" description="PPR" evidence="2">
    <location>
        <begin position="200"/>
        <end position="234"/>
    </location>
</feature>
<dbReference type="PROSITE" id="PS51375">
    <property type="entry name" value="PPR"/>
    <property type="match status" value="3"/>
</dbReference>
<evidence type="ECO:0000313" key="4">
    <source>
        <dbReference type="EMBL" id="KAF7813286.1"/>
    </source>
</evidence>
<keyword evidence="3" id="KW-0175">Coiled coil</keyword>
<dbReference type="FunFam" id="1.25.40.10:FF:000329">
    <property type="entry name" value="Pentatricopeptide repeat-containing protein"/>
    <property type="match status" value="1"/>
</dbReference>
<dbReference type="Gene3D" id="1.25.40.10">
    <property type="entry name" value="Tetratricopeptide repeat domain"/>
    <property type="match status" value="4"/>
</dbReference>
<organism evidence="4 5">
    <name type="scientific">Senna tora</name>
    <dbReference type="NCBI Taxonomy" id="362788"/>
    <lineage>
        <taxon>Eukaryota</taxon>
        <taxon>Viridiplantae</taxon>
        <taxon>Streptophyta</taxon>
        <taxon>Embryophyta</taxon>
        <taxon>Tracheophyta</taxon>
        <taxon>Spermatophyta</taxon>
        <taxon>Magnoliopsida</taxon>
        <taxon>eudicotyledons</taxon>
        <taxon>Gunneridae</taxon>
        <taxon>Pentapetalae</taxon>
        <taxon>rosids</taxon>
        <taxon>fabids</taxon>
        <taxon>Fabales</taxon>
        <taxon>Fabaceae</taxon>
        <taxon>Caesalpinioideae</taxon>
        <taxon>Cassia clade</taxon>
        <taxon>Senna</taxon>
    </lineage>
</organism>
<dbReference type="OrthoDB" id="185373at2759"/>
<feature type="repeat" description="PPR" evidence="2">
    <location>
        <begin position="306"/>
        <end position="336"/>
    </location>
</feature>
<keyword evidence="5" id="KW-1185">Reference proteome</keyword>
<dbReference type="Pfam" id="PF13041">
    <property type="entry name" value="PPR_2"/>
    <property type="match status" value="2"/>
</dbReference>
<evidence type="ECO:0000256" key="3">
    <source>
        <dbReference type="SAM" id="Coils"/>
    </source>
</evidence>
<dbReference type="PANTHER" id="PTHR47926">
    <property type="entry name" value="PENTATRICOPEPTIDE REPEAT-CONTAINING PROTEIN"/>
    <property type="match status" value="1"/>
</dbReference>
<evidence type="ECO:0000256" key="2">
    <source>
        <dbReference type="PROSITE-ProRule" id="PRU00708"/>
    </source>
</evidence>
<dbReference type="GO" id="GO:0003723">
    <property type="term" value="F:RNA binding"/>
    <property type="evidence" value="ECO:0007669"/>
    <property type="project" value="InterPro"/>
</dbReference>
<dbReference type="Pfam" id="PF01535">
    <property type="entry name" value="PPR"/>
    <property type="match status" value="3"/>
</dbReference>
<keyword evidence="1" id="KW-0677">Repeat</keyword>
<dbReference type="FunFam" id="1.25.40.10:FF:000348">
    <property type="entry name" value="Pentatricopeptide repeat-containing protein chloroplastic"/>
    <property type="match status" value="1"/>
</dbReference>
<name>A0A834T2V6_9FABA</name>
<dbReference type="GO" id="GO:0009451">
    <property type="term" value="P:RNA modification"/>
    <property type="evidence" value="ECO:0007669"/>
    <property type="project" value="InterPro"/>
</dbReference>
<dbReference type="InterPro" id="IPR011990">
    <property type="entry name" value="TPR-like_helical_dom_sf"/>
</dbReference>
<dbReference type="Proteomes" id="UP000634136">
    <property type="component" value="Unassembled WGS sequence"/>
</dbReference>
<gene>
    <name evidence="4" type="ORF">G2W53_034262</name>
</gene>
<proteinExistence type="predicted"/>
<feature type="repeat" description="PPR" evidence="2">
    <location>
        <begin position="337"/>
        <end position="371"/>
    </location>
</feature>
<feature type="coiled-coil region" evidence="3">
    <location>
        <begin position="7"/>
        <end position="34"/>
    </location>
</feature>
<evidence type="ECO:0000256" key="1">
    <source>
        <dbReference type="ARBA" id="ARBA00022737"/>
    </source>
</evidence>